<comment type="caution">
    <text evidence="3">The sequence shown here is derived from an EMBL/GenBank/DDBJ whole genome shotgun (WGS) entry which is preliminary data.</text>
</comment>
<proteinExistence type="inferred from homology"/>
<accession>A0A7U7JU10</accession>
<comment type="similarity">
    <text evidence="1">Belongs to the staphylococcal/streptococcal toxin family.</text>
</comment>
<evidence type="ECO:0000313" key="4">
    <source>
        <dbReference type="Proteomes" id="UP000236509"/>
    </source>
</evidence>
<organism evidence="3 4">
    <name type="scientific">Staphylococcus argenteus</name>
    <dbReference type="NCBI Taxonomy" id="985002"/>
    <lineage>
        <taxon>Bacteria</taxon>
        <taxon>Bacillati</taxon>
        <taxon>Bacillota</taxon>
        <taxon>Bacilli</taxon>
        <taxon>Bacillales</taxon>
        <taxon>Staphylococcaceae</taxon>
        <taxon>Staphylococcus</taxon>
    </lineage>
</organism>
<dbReference type="NCBIfam" id="NF009890">
    <property type="entry name" value="PRK13350.1"/>
    <property type="match status" value="1"/>
</dbReference>
<evidence type="ECO:0000256" key="1">
    <source>
        <dbReference type="ARBA" id="ARBA00008401"/>
    </source>
</evidence>
<protein>
    <submittedName>
        <fullName evidence="3">Exotoxin</fullName>
    </submittedName>
</protein>
<dbReference type="RefSeq" id="WP_031787762.1">
    <property type="nucleotide sequence ID" value="NZ_AP018562.1"/>
</dbReference>
<dbReference type="Proteomes" id="UP000236509">
    <property type="component" value="Unassembled WGS sequence"/>
</dbReference>
<dbReference type="EMBL" id="CVOU01000018">
    <property type="protein sequence ID" value="CRI26359.1"/>
    <property type="molecule type" value="Genomic_DNA"/>
</dbReference>
<evidence type="ECO:0000259" key="2">
    <source>
        <dbReference type="Pfam" id="PF02876"/>
    </source>
</evidence>
<name>A0A7U7JU10_9STAP</name>
<dbReference type="InterPro" id="IPR006126">
    <property type="entry name" value="Staph/Strept_toxin_CS"/>
</dbReference>
<feature type="domain" description="Staphylococcal/Streptococcal toxin beta-grasp" evidence="2">
    <location>
        <begin position="145"/>
        <end position="237"/>
    </location>
</feature>
<sequence>MKKNITKKIILITSLLLLGTTTTTQSPKVLSGLSSEAKAYNINQDETNVNELIKYYTQSYLLFSNKWLRQSESGNIYVDFNRYTWSAHIQVKGNQSWGNINQLRDRYVDVFGLKDKETSQFWWSYQETFTGGVTPAASPSDKPYKIFVQYKDKLQTIIGAHVIYRGNKPVLTLKELDFRVRESLIKNKILYNENRNKGKLTITGGDNNFTIDLNKRLHSDYANVYVKNPQKIIVEVIID</sequence>
<dbReference type="InterPro" id="IPR016091">
    <property type="entry name" value="SuperAg_toxin_C"/>
</dbReference>
<dbReference type="SUPFAM" id="SSF54334">
    <property type="entry name" value="Superantigen toxins, C-terminal domain"/>
    <property type="match status" value="1"/>
</dbReference>
<dbReference type="InterPro" id="IPR008375">
    <property type="entry name" value="Staph_exotoxin"/>
</dbReference>
<dbReference type="InterPro" id="IPR006123">
    <property type="entry name" value="Toxin_b-grasp_Staph/Strep"/>
</dbReference>
<dbReference type="Gene3D" id="2.40.50.110">
    <property type="match status" value="1"/>
</dbReference>
<dbReference type="PRINTS" id="PR01800">
    <property type="entry name" value="STAPHEXOTOXN"/>
</dbReference>
<reference evidence="3 4" key="1">
    <citation type="submission" date="2015-04" db="EMBL/GenBank/DDBJ databases">
        <authorList>
            <person name="Cao L."/>
            <person name="Gao C.H."/>
        </authorList>
    </citation>
    <scope>NUCLEOTIDE SEQUENCE [LARGE SCALE GENOMIC DNA]</scope>
    <source>
        <strain evidence="3 4">SH3</strain>
    </source>
</reference>
<dbReference type="AlphaFoldDB" id="A0A7U7JU10"/>
<dbReference type="Gene3D" id="3.10.20.120">
    <property type="match status" value="1"/>
</dbReference>
<dbReference type="Pfam" id="PF02876">
    <property type="entry name" value="Stap_Strp_tox_C"/>
    <property type="match status" value="1"/>
</dbReference>
<dbReference type="GO" id="GO:0005576">
    <property type="term" value="C:extracellular region"/>
    <property type="evidence" value="ECO:0007669"/>
    <property type="project" value="InterPro"/>
</dbReference>
<gene>
    <name evidence="3" type="ORF">BN1326_60281</name>
</gene>
<evidence type="ECO:0000313" key="3">
    <source>
        <dbReference type="EMBL" id="CRI26359.1"/>
    </source>
</evidence>
<keyword evidence="4" id="KW-1185">Reference proteome</keyword>
<dbReference type="PROSITE" id="PS00278">
    <property type="entry name" value="STAPH_STREP_TOXIN_2"/>
    <property type="match status" value="1"/>
</dbReference>